<feature type="domain" description="UspA" evidence="2">
    <location>
        <begin position="153"/>
        <end position="288"/>
    </location>
</feature>
<evidence type="ECO:0000259" key="2">
    <source>
        <dbReference type="Pfam" id="PF00582"/>
    </source>
</evidence>
<organism evidence="3 4">
    <name type="scientific">Streptomyces caeni</name>
    <dbReference type="NCBI Taxonomy" id="2307231"/>
    <lineage>
        <taxon>Bacteria</taxon>
        <taxon>Bacillati</taxon>
        <taxon>Actinomycetota</taxon>
        <taxon>Actinomycetes</taxon>
        <taxon>Kitasatosporales</taxon>
        <taxon>Streptomycetaceae</taxon>
        <taxon>Streptomyces</taxon>
    </lineage>
</organism>
<evidence type="ECO:0000313" key="4">
    <source>
        <dbReference type="Proteomes" id="UP001597261"/>
    </source>
</evidence>
<dbReference type="Pfam" id="PF00582">
    <property type="entry name" value="Usp"/>
    <property type="match status" value="2"/>
</dbReference>
<dbReference type="InterPro" id="IPR014729">
    <property type="entry name" value="Rossmann-like_a/b/a_fold"/>
</dbReference>
<comment type="caution">
    <text evidence="3">The sequence shown here is derived from an EMBL/GenBank/DDBJ whole genome shotgun (WGS) entry which is preliminary data.</text>
</comment>
<dbReference type="EMBL" id="JBHUDX010000083">
    <property type="protein sequence ID" value="MFD1661735.1"/>
    <property type="molecule type" value="Genomic_DNA"/>
</dbReference>
<dbReference type="InterPro" id="IPR006016">
    <property type="entry name" value="UspA"/>
</dbReference>
<evidence type="ECO:0000313" key="3">
    <source>
        <dbReference type="EMBL" id="MFD1661735.1"/>
    </source>
</evidence>
<dbReference type="PRINTS" id="PR01438">
    <property type="entry name" value="UNVRSLSTRESS"/>
</dbReference>
<accession>A0ABW4J0J2</accession>
<dbReference type="RefSeq" id="WP_381088111.1">
    <property type="nucleotide sequence ID" value="NZ_JBHUDX010000083.1"/>
</dbReference>
<gene>
    <name evidence="3" type="ORF">ACFSL4_26945</name>
</gene>
<name>A0ABW4J0J2_9ACTN</name>
<feature type="domain" description="UspA" evidence="2">
    <location>
        <begin position="1"/>
        <end position="136"/>
    </location>
</feature>
<dbReference type="InterPro" id="IPR006015">
    <property type="entry name" value="Universal_stress_UspA"/>
</dbReference>
<dbReference type="Gene3D" id="3.40.50.620">
    <property type="entry name" value="HUPs"/>
    <property type="match status" value="2"/>
</dbReference>
<dbReference type="PANTHER" id="PTHR46268:SF6">
    <property type="entry name" value="UNIVERSAL STRESS PROTEIN UP12"/>
    <property type="match status" value="1"/>
</dbReference>
<dbReference type="Proteomes" id="UP001597261">
    <property type="component" value="Unassembled WGS sequence"/>
</dbReference>
<keyword evidence="4" id="KW-1185">Reference proteome</keyword>
<reference evidence="4" key="1">
    <citation type="journal article" date="2019" name="Int. J. Syst. Evol. Microbiol.">
        <title>The Global Catalogue of Microorganisms (GCM) 10K type strain sequencing project: providing services to taxonomists for standard genome sequencing and annotation.</title>
        <authorList>
            <consortium name="The Broad Institute Genomics Platform"/>
            <consortium name="The Broad Institute Genome Sequencing Center for Infectious Disease"/>
            <person name="Wu L."/>
            <person name="Ma J."/>
        </authorList>
    </citation>
    <scope>NUCLEOTIDE SEQUENCE [LARGE SCALE GENOMIC DNA]</scope>
    <source>
        <strain evidence="4">CGMCC 1.12470</strain>
    </source>
</reference>
<dbReference type="PANTHER" id="PTHR46268">
    <property type="entry name" value="STRESS RESPONSE PROTEIN NHAX"/>
    <property type="match status" value="1"/>
</dbReference>
<protein>
    <submittedName>
        <fullName evidence="3">Universal stress protein</fullName>
    </submittedName>
</protein>
<comment type="similarity">
    <text evidence="1">Belongs to the universal stress protein A family.</text>
</comment>
<sequence>MSGHVAVGVDGSPESGAAADWAAQEALLREVPLRIVHAYEWPGAATVPVVSPDAQCRWADELLADAAEVLRREHASLEISTRPLPGRPAAALASEAAEADLLVLGSRGLSGVMGFLLGSVGMETISMTERPVVLVRLPGQAAAPDRAAPELCRDVVVGVDINQFCDPLFDFGFAHAARHGHRLLALYGWSIPPVVRDAAALLAAKRQMGQDVARRLTEILAPWRQRFPSVEVVERSPVGAPAQLLVRAAANAELVVVGRRVRRAFLGARIGPVAHALIHHCATPVAVVAHR</sequence>
<proteinExistence type="inferred from homology"/>
<dbReference type="SUPFAM" id="SSF52402">
    <property type="entry name" value="Adenine nucleotide alpha hydrolases-like"/>
    <property type="match status" value="2"/>
</dbReference>
<evidence type="ECO:0000256" key="1">
    <source>
        <dbReference type="ARBA" id="ARBA00008791"/>
    </source>
</evidence>